<evidence type="ECO:0000256" key="8">
    <source>
        <dbReference type="ARBA" id="ARBA00038435"/>
    </source>
</evidence>
<dbReference type="InterPro" id="IPR052180">
    <property type="entry name" value="NhaC_Na-H+_Antiporter"/>
</dbReference>
<feature type="transmembrane region" description="Helical" evidence="9">
    <location>
        <begin position="465"/>
        <end position="486"/>
    </location>
</feature>
<evidence type="ECO:0000256" key="7">
    <source>
        <dbReference type="ARBA" id="ARBA00023136"/>
    </source>
</evidence>
<dbReference type="Proteomes" id="UP000176992">
    <property type="component" value="Unassembled WGS sequence"/>
</dbReference>
<evidence type="ECO:0000256" key="6">
    <source>
        <dbReference type="ARBA" id="ARBA00022989"/>
    </source>
</evidence>
<dbReference type="Pfam" id="PF03553">
    <property type="entry name" value="Na_H_antiporter"/>
    <property type="match status" value="2"/>
</dbReference>
<feature type="transmembrane region" description="Helical" evidence="9">
    <location>
        <begin position="67"/>
        <end position="86"/>
    </location>
</feature>
<feature type="domain" description="Na+/H+ antiporter NhaC-like C-terminal" evidence="10">
    <location>
        <begin position="46"/>
        <end position="245"/>
    </location>
</feature>
<evidence type="ECO:0000256" key="1">
    <source>
        <dbReference type="ARBA" id="ARBA00004651"/>
    </source>
</evidence>
<feature type="transmembrane region" description="Helical" evidence="9">
    <location>
        <begin position="292"/>
        <end position="311"/>
    </location>
</feature>
<organism evidence="11 12">
    <name type="scientific">Candidatus Glassbacteria bacterium GWA2_58_10</name>
    <dbReference type="NCBI Taxonomy" id="1817865"/>
    <lineage>
        <taxon>Bacteria</taxon>
        <taxon>Candidatus Glassiibacteriota</taxon>
    </lineage>
</organism>
<feature type="domain" description="Na+/H+ antiporter NhaC-like C-terminal" evidence="10">
    <location>
        <begin position="277"/>
        <end position="434"/>
    </location>
</feature>
<dbReference type="PANTHER" id="PTHR33451:SF5">
    <property type="entry name" value="NA+_H+ ANTIPORTER"/>
    <property type="match status" value="1"/>
</dbReference>
<gene>
    <name evidence="11" type="ORF">A2Z86_03985</name>
</gene>
<evidence type="ECO:0000313" key="11">
    <source>
        <dbReference type="EMBL" id="OGF98444.1"/>
    </source>
</evidence>
<comment type="caution">
    <text evidence="11">The sequence shown here is derived from an EMBL/GenBank/DDBJ whole genome shotgun (WGS) entry which is preliminary data.</text>
</comment>
<dbReference type="EMBL" id="MFIV01000102">
    <property type="protein sequence ID" value="OGF98444.1"/>
    <property type="molecule type" value="Genomic_DNA"/>
</dbReference>
<feature type="transmembrane region" description="Helical" evidence="9">
    <location>
        <begin position="226"/>
        <end position="245"/>
    </location>
</feature>
<evidence type="ECO:0000256" key="3">
    <source>
        <dbReference type="ARBA" id="ARBA00022449"/>
    </source>
</evidence>
<keyword evidence="5 9" id="KW-0812">Transmembrane</keyword>
<feature type="transmembrane region" description="Helical" evidence="9">
    <location>
        <begin position="266"/>
        <end position="286"/>
    </location>
</feature>
<evidence type="ECO:0000256" key="4">
    <source>
        <dbReference type="ARBA" id="ARBA00022475"/>
    </source>
</evidence>
<comment type="similarity">
    <text evidence="8">Belongs to the NhaC Na(+)/H(+) (TC 2.A.35) antiporter family.</text>
</comment>
<dbReference type="GO" id="GO:0015297">
    <property type="term" value="F:antiporter activity"/>
    <property type="evidence" value="ECO:0007669"/>
    <property type="project" value="UniProtKB-KW"/>
</dbReference>
<evidence type="ECO:0000313" key="12">
    <source>
        <dbReference type="Proteomes" id="UP000176992"/>
    </source>
</evidence>
<name>A0A1F5YE61_9BACT</name>
<keyword evidence="3" id="KW-0050">Antiport</keyword>
<evidence type="ECO:0000256" key="2">
    <source>
        <dbReference type="ARBA" id="ARBA00022448"/>
    </source>
</evidence>
<proteinExistence type="inferred from homology"/>
<dbReference type="InterPro" id="IPR018461">
    <property type="entry name" value="Na/H_Antiport_NhaC-like_C"/>
</dbReference>
<comment type="subcellular location">
    <subcellularLocation>
        <location evidence="1">Cell membrane</location>
        <topology evidence="1">Multi-pass membrane protein</topology>
    </subcellularLocation>
</comment>
<accession>A0A1F5YE61</accession>
<reference evidence="11 12" key="1">
    <citation type="journal article" date="2016" name="Nat. Commun.">
        <title>Thousands of microbial genomes shed light on interconnected biogeochemical processes in an aquifer system.</title>
        <authorList>
            <person name="Anantharaman K."/>
            <person name="Brown C.T."/>
            <person name="Hug L.A."/>
            <person name="Sharon I."/>
            <person name="Castelle C.J."/>
            <person name="Probst A.J."/>
            <person name="Thomas B.C."/>
            <person name="Singh A."/>
            <person name="Wilkins M.J."/>
            <person name="Karaoz U."/>
            <person name="Brodie E.L."/>
            <person name="Williams K.H."/>
            <person name="Hubbard S.S."/>
            <person name="Banfield J.F."/>
        </authorList>
    </citation>
    <scope>NUCLEOTIDE SEQUENCE [LARGE SCALE GENOMIC DNA]</scope>
</reference>
<evidence type="ECO:0000256" key="9">
    <source>
        <dbReference type="SAM" id="Phobius"/>
    </source>
</evidence>
<feature type="transmembrane region" description="Helical" evidence="9">
    <location>
        <begin position="377"/>
        <end position="400"/>
    </location>
</feature>
<protein>
    <recommendedName>
        <fullName evidence="10">Na+/H+ antiporter NhaC-like C-terminal domain-containing protein</fullName>
    </recommendedName>
</protein>
<sequence length="491" mass="51848">MGSKTQRVGLRNRLAGGVRRNLNQEEMMASNNNKTLMFHGGAFASVIPLLVFLAITIVLVFKGAAQVEGMIIAVMLGISVGMLFALKPAEYSEQVFSLMANRICTVAIVCWLWAGAFSGILADSGLVEAIVWVGWKLNLTGRTFTMVVFIASCLFAVSTGTGFGTVVGFITVMYPAGIVLGGDPAALTGAILSGGAFGDNLAPVSDTTIVSAATQETDVGGVVRSRLKYCLIAASISCVLFYLFGDGQSSIDPKEAARLLEETADPSALPMLIPGIVVFILAVNSFHFLTALNIGIVTAVVIGQVTGVFPLEKVFQITADGSVAGSALDGVLSMLPIAILALLLVTANGLMEAGGFLDWLMNKLNKTVARTVRGAEAAIVGLISLTNIFVPINTIAMITVGPLANQLRKRHNIHPYRSANLLDTISCSFPALLPYESSLVAAAAVQRGLVERYDFVVVVPWAQEAPFIFYGIILFPLMLIAVATGFGHRKG</sequence>
<keyword evidence="7 9" id="KW-0472">Membrane</keyword>
<feature type="transmembrane region" description="Helical" evidence="9">
    <location>
        <begin position="332"/>
        <end position="357"/>
    </location>
</feature>
<evidence type="ECO:0000256" key="5">
    <source>
        <dbReference type="ARBA" id="ARBA00022692"/>
    </source>
</evidence>
<dbReference type="AlphaFoldDB" id="A0A1F5YE61"/>
<feature type="transmembrane region" description="Helical" evidence="9">
    <location>
        <begin position="106"/>
        <end position="135"/>
    </location>
</feature>
<feature type="transmembrane region" description="Helical" evidence="9">
    <location>
        <begin position="147"/>
        <end position="174"/>
    </location>
</feature>
<keyword evidence="6 9" id="KW-1133">Transmembrane helix</keyword>
<keyword evidence="2" id="KW-0813">Transport</keyword>
<dbReference type="GO" id="GO:0005886">
    <property type="term" value="C:plasma membrane"/>
    <property type="evidence" value="ECO:0007669"/>
    <property type="project" value="UniProtKB-SubCell"/>
</dbReference>
<evidence type="ECO:0000259" key="10">
    <source>
        <dbReference type="Pfam" id="PF03553"/>
    </source>
</evidence>
<dbReference type="PANTHER" id="PTHR33451">
    <property type="entry name" value="MALATE-2H(+)/NA(+)-LACTATE ANTIPORTER"/>
    <property type="match status" value="1"/>
</dbReference>
<keyword evidence="4" id="KW-1003">Cell membrane</keyword>
<feature type="transmembrane region" description="Helical" evidence="9">
    <location>
        <begin position="36"/>
        <end position="60"/>
    </location>
</feature>